<dbReference type="Pfam" id="PF07606">
    <property type="entry name" value="DUF1569"/>
    <property type="match status" value="1"/>
</dbReference>
<evidence type="ECO:0000313" key="1">
    <source>
        <dbReference type="EMBL" id="AAZ24512.1"/>
    </source>
</evidence>
<protein>
    <recommendedName>
        <fullName evidence="3">Twin-arginine translocation pathway signal</fullName>
    </recommendedName>
</protein>
<gene>
    <name evidence="1" type="ordered locus">CPS_3489</name>
</gene>
<reference evidence="1" key="1">
    <citation type="journal article" date="2005" name="Proc. Natl. Acad. Sci. U.S.A.">
        <title>The psychrophilic lifestyle as revealed by the genome sequence of Colwellia psychrerythraea 34H through genomic and proteomic analyses.</title>
        <authorList>
            <person name="Methe B.A."/>
            <person name="Nelson K.E."/>
            <person name="Deming J.W."/>
            <person name="Momen B."/>
            <person name="Melamud E."/>
            <person name="Zhang X."/>
            <person name="Moult J."/>
            <person name="Madupu R."/>
            <person name="Nelson W.C."/>
            <person name="Dodson R.J."/>
            <person name="Brinkac L.M."/>
            <person name="Daugherty S.C."/>
            <person name="Durkin A.S."/>
            <person name="DeBoy R.T."/>
            <person name="Kolonay J.F."/>
            <person name="Sullivan S.A."/>
            <person name="Zhou L."/>
            <person name="Davidsen T.M."/>
            <person name="Wu M."/>
            <person name="Huston A.L."/>
            <person name="Lewis M."/>
            <person name="Weaver B."/>
            <person name="Weidman J.F."/>
            <person name="Khouri H."/>
            <person name="Utterback T.R."/>
            <person name="Feldblyum T.V."/>
            <person name="Fraser C.M."/>
        </authorList>
    </citation>
    <scope>NUCLEOTIDE SEQUENCE [LARGE SCALE GENOMIC DNA]</scope>
    <source>
        <strain evidence="1">34H</strain>
    </source>
</reference>
<dbReference type="InterPro" id="IPR011463">
    <property type="entry name" value="DUF1569"/>
</dbReference>
<evidence type="ECO:0008006" key="3">
    <source>
        <dbReference type="Google" id="ProtNLM"/>
    </source>
</evidence>
<dbReference type="RefSeq" id="WP_011044249.1">
    <property type="nucleotide sequence ID" value="NC_003910.7"/>
</dbReference>
<proteinExistence type="predicted"/>
<organism evidence="1 2">
    <name type="scientific">Colwellia psychrerythraea (strain 34H / ATCC BAA-681)</name>
    <name type="common">Vibrio psychroerythus</name>
    <dbReference type="NCBI Taxonomy" id="167879"/>
    <lineage>
        <taxon>Bacteria</taxon>
        <taxon>Pseudomonadati</taxon>
        <taxon>Pseudomonadota</taxon>
        <taxon>Gammaproteobacteria</taxon>
        <taxon>Alteromonadales</taxon>
        <taxon>Colwelliaceae</taxon>
        <taxon>Colwellia</taxon>
    </lineage>
</organism>
<sequence length="185" mass="20774">MKRRQFIKTSIAIGGTIASVSGGAYLLIDETNKFDLKISSALNKLELLSDKNLVQTGKWELYKIFTHCAQSVEYSMSKFPEHKSSFFKNTIGKLAFSLFSSKGKMTHSLSEPIPGSPLIDSTLDTTEALNHLKKSLTDFDNYKGELAPHFAYGELTKSDYEIAHVMHLYNHLQEVKSIQFTQTDA</sequence>
<evidence type="ECO:0000313" key="2">
    <source>
        <dbReference type="Proteomes" id="UP000000547"/>
    </source>
</evidence>
<dbReference type="HOGENOM" id="CLU_094848_0_0_6"/>
<accession>Q47YF7</accession>
<dbReference type="EMBL" id="CP000083">
    <property type="protein sequence ID" value="AAZ24512.1"/>
    <property type="molecule type" value="Genomic_DNA"/>
</dbReference>
<dbReference type="AlphaFoldDB" id="Q47YF7"/>
<name>Q47YF7_COLP3</name>
<dbReference type="Proteomes" id="UP000000547">
    <property type="component" value="Chromosome"/>
</dbReference>
<dbReference type="KEGG" id="cps:CPS_3489"/>